<reference evidence="2" key="1">
    <citation type="submission" date="2018-02" db="EMBL/GenBank/DDBJ databases">
        <title>Rhizophora mucronata_Transcriptome.</title>
        <authorList>
            <person name="Meera S.P."/>
            <person name="Sreeshan A."/>
            <person name="Augustine A."/>
        </authorList>
    </citation>
    <scope>NUCLEOTIDE SEQUENCE</scope>
    <source>
        <tissue evidence="2">Leaf</tissue>
    </source>
</reference>
<accession>A0A2P2PP61</accession>
<protein>
    <submittedName>
        <fullName evidence="2">Uncharacterized protein</fullName>
    </submittedName>
</protein>
<dbReference type="AlphaFoldDB" id="A0A2P2PP61"/>
<proteinExistence type="predicted"/>
<dbReference type="EMBL" id="GGEC01076044">
    <property type="protein sequence ID" value="MBX56528.1"/>
    <property type="molecule type" value="Transcribed_RNA"/>
</dbReference>
<sequence>MLPVTVESSLLQNPVAPSHTL</sequence>
<feature type="compositionally biased region" description="Polar residues" evidence="1">
    <location>
        <begin position="1"/>
        <end position="12"/>
    </location>
</feature>
<evidence type="ECO:0000256" key="1">
    <source>
        <dbReference type="SAM" id="MobiDB-lite"/>
    </source>
</evidence>
<organism evidence="2">
    <name type="scientific">Rhizophora mucronata</name>
    <name type="common">Asiatic mangrove</name>
    <dbReference type="NCBI Taxonomy" id="61149"/>
    <lineage>
        <taxon>Eukaryota</taxon>
        <taxon>Viridiplantae</taxon>
        <taxon>Streptophyta</taxon>
        <taxon>Embryophyta</taxon>
        <taxon>Tracheophyta</taxon>
        <taxon>Spermatophyta</taxon>
        <taxon>Magnoliopsida</taxon>
        <taxon>eudicotyledons</taxon>
        <taxon>Gunneridae</taxon>
        <taxon>Pentapetalae</taxon>
        <taxon>rosids</taxon>
        <taxon>fabids</taxon>
        <taxon>Malpighiales</taxon>
        <taxon>Rhizophoraceae</taxon>
        <taxon>Rhizophora</taxon>
    </lineage>
</organism>
<evidence type="ECO:0000313" key="2">
    <source>
        <dbReference type="EMBL" id="MBX56528.1"/>
    </source>
</evidence>
<feature type="region of interest" description="Disordered" evidence="1">
    <location>
        <begin position="1"/>
        <end position="21"/>
    </location>
</feature>
<name>A0A2P2PP61_RHIMU</name>